<protein>
    <submittedName>
        <fullName evidence="2">DUF4345 domain-containing protein</fullName>
    </submittedName>
</protein>
<comment type="caution">
    <text evidence="2">The sequence shown here is derived from an EMBL/GenBank/DDBJ whole genome shotgun (WGS) entry which is preliminary data.</text>
</comment>
<accession>A0ABU2ZPB5</accession>
<feature type="transmembrane region" description="Helical" evidence="1">
    <location>
        <begin position="12"/>
        <end position="34"/>
    </location>
</feature>
<dbReference type="Pfam" id="PF14248">
    <property type="entry name" value="DUF4345"/>
    <property type="match status" value="1"/>
</dbReference>
<keyword evidence="3" id="KW-1185">Reference proteome</keyword>
<dbReference type="EMBL" id="JAVRHX010000001">
    <property type="protein sequence ID" value="MDT0594463.1"/>
    <property type="molecule type" value="Genomic_DNA"/>
</dbReference>
<organism evidence="2 3">
    <name type="scientific">Glaciecola petra</name>
    <dbReference type="NCBI Taxonomy" id="3075602"/>
    <lineage>
        <taxon>Bacteria</taxon>
        <taxon>Pseudomonadati</taxon>
        <taxon>Pseudomonadota</taxon>
        <taxon>Gammaproteobacteria</taxon>
        <taxon>Alteromonadales</taxon>
        <taxon>Alteromonadaceae</taxon>
        <taxon>Glaciecola</taxon>
    </lineage>
</organism>
<dbReference type="Proteomes" id="UP001253545">
    <property type="component" value="Unassembled WGS sequence"/>
</dbReference>
<keyword evidence="1" id="KW-1133">Transmembrane helix</keyword>
<dbReference type="RefSeq" id="WP_311367935.1">
    <property type="nucleotide sequence ID" value="NZ_JAVRHX010000001.1"/>
</dbReference>
<name>A0ABU2ZPB5_9ALTE</name>
<keyword evidence="1" id="KW-0812">Transmembrane</keyword>
<sequence length="137" mass="14942">MKDFSRYMTVGKLVVFVGAAFFLIYGLAFTLIPIEMSSFVTDTSPTSSSGIIDMRATYGGMSIAIGLILVFLAKKDSTVHVAMGMLLWLMLGMAFTRVLGMLIDGNPNTIMYIYLGLELVLAFICGFWLSKGQLGVD</sequence>
<keyword evidence="1" id="KW-0472">Membrane</keyword>
<evidence type="ECO:0000256" key="1">
    <source>
        <dbReference type="SAM" id="Phobius"/>
    </source>
</evidence>
<dbReference type="InterPro" id="IPR025597">
    <property type="entry name" value="DUF4345"/>
</dbReference>
<evidence type="ECO:0000313" key="2">
    <source>
        <dbReference type="EMBL" id="MDT0594463.1"/>
    </source>
</evidence>
<evidence type="ECO:0000313" key="3">
    <source>
        <dbReference type="Proteomes" id="UP001253545"/>
    </source>
</evidence>
<reference evidence="2 3" key="1">
    <citation type="submission" date="2023-09" db="EMBL/GenBank/DDBJ databases">
        <authorList>
            <person name="Rey-Velasco X."/>
        </authorList>
    </citation>
    <scope>NUCLEOTIDE SEQUENCE [LARGE SCALE GENOMIC DNA]</scope>
    <source>
        <strain evidence="2 3">P117</strain>
    </source>
</reference>
<feature type="transmembrane region" description="Helical" evidence="1">
    <location>
        <begin position="54"/>
        <end position="73"/>
    </location>
</feature>
<feature type="transmembrane region" description="Helical" evidence="1">
    <location>
        <begin position="85"/>
        <end position="103"/>
    </location>
</feature>
<proteinExistence type="predicted"/>
<gene>
    <name evidence="2" type="ORF">RM552_06370</name>
</gene>
<feature type="transmembrane region" description="Helical" evidence="1">
    <location>
        <begin position="109"/>
        <end position="129"/>
    </location>
</feature>